<evidence type="ECO:0000256" key="4">
    <source>
        <dbReference type="ARBA" id="ARBA00022692"/>
    </source>
</evidence>
<dbReference type="Proteomes" id="UP001321453">
    <property type="component" value="Unassembled WGS sequence"/>
</dbReference>
<feature type="transmembrane region" description="Helical" evidence="8">
    <location>
        <begin position="162"/>
        <end position="178"/>
    </location>
</feature>
<dbReference type="SUPFAM" id="SSF52266">
    <property type="entry name" value="SGNH hydrolase"/>
    <property type="match status" value="1"/>
</dbReference>
<proteinExistence type="predicted"/>
<dbReference type="Pfam" id="PF01757">
    <property type="entry name" value="Acyl_transf_3"/>
    <property type="match status" value="1"/>
</dbReference>
<accession>A0ABT7SAB0</accession>
<evidence type="ECO:0000256" key="8">
    <source>
        <dbReference type="SAM" id="Phobius"/>
    </source>
</evidence>
<keyword evidence="5 8" id="KW-1133">Transmembrane helix</keyword>
<feature type="transmembrane region" description="Helical" evidence="8">
    <location>
        <begin position="185"/>
        <end position="204"/>
    </location>
</feature>
<feature type="domain" description="Acyltransferase 3" evidence="9">
    <location>
        <begin position="24"/>
        <end position="358"/>
    </location>
</feature>
<evidence type="ECO:0000259" key="9">
    <source>
        <dbReference type="Pfam" id="PF01757"/>
    </source>
</evidence>
<name>A0ABT7SAB0_9CELL</name>
<dbReference type="InterPro" id="IPR036514">
    <property type="entry name" value="SGNH_hydro_sf"/>
</dbReference>
<evidence type="ECO:0000256" key="3">
    <source>
        <dbReference type="ARBA" id="ARBA00022679"/>
    </source>
</evidence>
<feature type="transmembrane region" description="Helical" evidence="8">
    <location>
        <begin position="224"/>
        <end position="242"/>
    </location>
</feature>
<evidence type="ECO:0000256" key="6">
    <source>
        <dbReference type="ARBA" id="ARBA00023136"/>
    </source>
</evidence>
<dbReference type="InterPro" id="IPR043968">
    <property type="entry name" value="SGNH"/>
</dbReference>
<sequence>MTTTQTQSRASAAPARAGAGFRPDIQGLRAIAVVLVLVFHAGVPGLPGGYVGVDVFFVISGYLITSMILAEVRQTGRLRLGRFYARRARRLLPAAATVMVATAVATVLWLPLTRWREISGDLASTALYVVNWRLAGRSVDYLAEGAAASPVQHFWSLAVEEQFYLLWPVLVLAVALWARRRGRPVRAGALAVAIGAIAVPSLMWSIHLTAQQPEAAYFVTTTRLWELAVGALLAVGAARLALLDQRWLTGAGVAGLALIAYAACVLTGATPFPGTAALIPTVGAALVLAAGLRDGRGIAVLGLPVMQRVGAMSYSLYLWHWPAVVVATTLWAGEDGRLPVPVGVAAVALSAVPAWLAYRLVEQPVHLSASLRASVRRSALVGLACTLVGLCAAAAVWLAVPSAPSGAAPGAAVIGTSAWTGEADPETDLAEVTPALADVTADVADLYADGCHQDKLGTEAVACTYGAPGAATVVALVGDSHAAQWQPALRAIAEQQGWRLDTYTKGSCAFADLDVWLGTIGAPYETCSRWNDAVTDALLADPPTIVVTSNDAVDALAVGGAPQRSATLDDDVASGLARTWRTLQDAGTAVVALGDTPWLAKDVPECVAEHTDAWTTRCAVPRAPAVARSALAQQRAAAELAGVPLVDLDDYICPQDACPAIIGDVLVWRDAHHLTATYARTLAPRLADRLVPLVPR</sequence>
<evidence type="ECO:0000256" key="5">
    <source>
        <dbReference type="ARBA" id="ARBA00022989"/>
    </source>
</evidence>
<dbReference type="RefSeq" id="WP_289448060.1">
    <property type="nucleotide sequence ID" value="NZ_JAUCGR010000004.1"/>
</dbReference>
<feature type="transmembrane region" description="Helical" evidence="8">
    <location>
        <begin position="379"/>
        <end position="400"/>
    </location>
</feature>
<feature type="domain" description="SGNH" evidence="10">
    <location>
        <begin position="451"/>
        <end position="687"/>
    </location>
</feature>
<feature type="transmembrane region" description="Helical" evidence="8">
    <location>
        <begin position="275"/>
        <end position="293"/>
    </location>
</feature>
<dbReference type="PANTHER" id="PTHR23028:SF53">
    <property type="entry name" value="ACYL_TRANSF_3 DOMAIN-CONTAINING PROTEIN"/>
    <property type="match status" value="1"/>
</dbReference>
<evidence type="ECO:0000313" key="11">
    <source>
        <dbReference type="EMBL" id="MDM7832558.1"/>
    </source>
</evidence>
<keyword evidence="12" id="KW-1185">Reference proteome</keyword>
<evidence type="ECO:0000259" key="10">
    <source>
        <dbReference type="Pfam" id="PF19040"/>
    </source>
</evidence>
<feature type="transmembrane region" description="Helical" evidence="8">
    <location>
        <begin position="247"/>
        <end position="269"/>
    </location>
</feature>
<feature type="transmembrane region" description="Helical" evidence="8">
    <location>
        <begin position="49"/>
        <end position="70"/>
    </location>
</feature>
<keyword evidence="2" id="KW-1003">Cell membrane</keyword>
<keyword evidence="7 11" id="KW-0012">Acyltransferase</keyword>
<dbReference type="EMBL" id="JAUCGR010000004">
    <property type="protein sequence ID" value="MDM7832558.1"/>
    <property type="molecule type" value="Genomic_DNA"/>
</dbReference>
<organism evidence="11 12">
    <name type="scientific">Cellulomonas edaphi</name>
    <dbReference type="NCBI Taxonomy" id="3053468"/>
    <lineage>
        <taxon>Bacteria</taxon>
        <taxon>Bacillati</taxon>
        <taxon>Actinomycetota</taxon>
        <taxon>Actinomycetes</taxon>
        <taxon>Micrococcales</taxon>
        <taxon>Cellulomonadaceae</taxon>
        <taxon>Cellulomonas</taxon>
    </lineage>
</organism>
<dbReference type="PANTHER" id="PTHR23028">
    <property type="entry name" value="ACETYLTRANSFERASE"/>
    <property type="match status" value="1"/>
</dbReference>
<evidence type="ECO:0000256" key="1">
    <source>
        <dbReference type="ARBA" id="ARBA00004651"/>
    </source>
</evidence>
<dbReference type="Pfam" id="PF19040">
    <property type="entry name" value="SGNH"/>
    <property type="match status" value="1"/>
</dbReference>
<keyword evidence="6 8" id="KW-0472">Membrane</keyword>
<feature type="transmembrane region" description="Helical" evidence="8">
    <location>
        <begin position="91"/>
        <end position="112"/>
    </location>
</feature>
<dbReference type="EC" id="2.3.1.-" evidence="11"/>
<comment type="caution">
    <text evidence="11">The sequence shown here is derived from an EMBL/GenBank/DDBJ whole genome shotgun (WGS) entry which is preliminary data.</text>
</comment>
<evidence type="ECO:0000313" key="12">
    <source>
        <dbReference type="Proteomes" id="UP001321453"/>
    </source>
</evidence>
<comment type="subcellular location">
    <subcellularLocation>
        <location evidence="1">Cell membrane</location>
        <topology evidence="1">Multi-pass membrane protein</topology>
    </subcellularLocation>
</comment>
<dbReference type="GO" id="GO:0016746">
    <property type="term" value="F:acyltransferase activity"/>
    <property type="evidence" value="ECO:0007669"/>
    <property type="project" value="UniProtKB-KW"/>
</dbReference>
<keyword evidence="4 8" id="KW-0812">Transmembrane</keyword>
<gene>
    <name evidence="11" type="ORF">QRT05_14550</name>
</gene>
<dbReference type="Gene3D" id="3.40.50.1110">
    <property type="entry name" value="SGNH hydrolase"/>
    <property type="match status" value="1"/>
</dbReference>
<feature type="transmembrane region" description="Helical" evidence="8">
    <location>
        <begin position="338"/>
        <end position="358"/>
    </location>
</feature>
<dbReference type="InterPro" id="IPR050879">
    <property type="entry name" value="Acyltransferase_3"/>
</dbReference>
<evidence type="ECO:0000256" key="2">
    <source>
        <dbReference type="ARBA" id="ARBA00022475"/>
    </source>
</evidence>
<dbReference type="InterPro" id="IPR002656">
    <property type="entry name" value="Acyl_transf_3_dom"/>
</dbReference>
<evidence type="ECO:0000256" key="7">
    <source>
        <dbReference type="ARBA" id="ARBA00023315"/>
    </source>
</evidence>
<feature type="transmembrane region" description="Helical" evidence="8">
    <location>
        <begin position="26"/>
        <end position="43"/>
    </location>
</feature>
<protein>
    <submittedName>
        <fullName evidence="11">Acyltransferase family protein</fullName>
        <ecNumber evidence="11">2.3.1.-</ecNumber>
    </submittedName>
</protein>
<reference evidence="11 12" key="1">
    <citation type="submission" date="2023-06" db="EMBL/GenBank/DDBJ databases">
        <title>Cellulomonas sp. MW9 Whole genome sequence.</title>
        <authorList>
            <person name="Park S."/>
        </authorList>
    </citation>
    <scope>NUCLEOTIDE SEQUENCE [LARGE SCALE GENOMIC DNA]</scope>
    <source>
        <strain evidence="11 12">MW9</strain>
    </source>
</reference>
<keyword evidence="3 11" id="KW-0808">Transferase</keyword>